<reference evidence="1" key="1">
    <citation type="submission" date="2021-09" db="EMBL/GenBank/DDBJ databases">
        <title>Isolation and characterization of 3-chlorobenzoate degrading bacteria from soils in Shizuoka.</title>
        <authorList>
            <person name="Ifat A."/>
            <person name="Ogawa N."/>
            <person name="Kimbara K."/>
            <person name="Moriuchi R."/>
            <person name="Dohra H."/>
            <person name="Shintani M."/>
        </authorList>
    </citation>
    <scope>NUCLEOTIDE SEQUENCE</scope>
    <source>
        <strain evidence="1">19CS2-2</strain>
    </source>
</reference>
<name>A0ACB5QS38_9BURK</name>
<accession>A0ACB5QS38</accession>
<comment type="caution">
    <text evidence="1">The sequence shown here is derived from an EMBL/GenBank/DDBJ whole genome shotgun (WGS) entry which is preliminary data.</text>
</comment>
<organism evidence="1 2">
    <name type="scientific">Caballeronia novacaledonica</name>
    <dbReference type="NCBI Taxonomy" id="1544861"/>
    <lineage>
        <taxon>Bacteria</taxon>
        <taxon>Pseudomonadati</taxon>
        <taxon>Pseudomonadota</taxon>
        <taxon>Betaproteobacteria</taxon>
        <taxon>Burkholderiales</taxon>
        <taxon>Burkholderiaceae</taxon>
        <taxon>Caballeronia</taxon>
    </lineage>
</organism>
<keyword evidence="2" id="KW-1185">Reference proteome</keyword>
<dbReference type="Proteomes" id="UP001055013">
    <property type="component" value="Unassembled WGS sequence"/>
</dbReference>
<evidence type="ECO:0000313" key="2">
    <source>
        <dbReference type="Proteomes" id="UP001055013"/>
    </source>
</evidence>
<gene>
    <name evidence="1" type="ORF">CBA19CS22_13240</name>
</gene>
<proteinExistence type="predicted"/>
<dbReference type="EMBL" id="BPUR01000006">
    <property type="protein sequence ID" value="GJH17512.1"/>
    <property type="molecule type" value="Genomic_DNA"/>
</dbReference>
<evidence type="ECO:0000313" key="1">
    <source>
        <dbReference type="EMBL" id="GJH17512.1"/>
    </source>
</evidence>
<sequence>MTRTSALLSISFFLASAVCYADGYDHTVIYTGKADNGAIVRLRLIEGDLGTGEAIVEPQSDGQPFREPLTYRVAWGRNALVGAGDSVRVWLAGNPAMHLHCGPRNLECASEERFVINAVGVSAQQWDRRVEEDR</sequence>
<protein>
    <submittedName>
        <fullName evidence="1">Uncharacterized protein</fullName>
    </submittedName>
</protein>